<feature type="transmembrane region" description="Helical" evidence="6">
    <location>
        <begin position="275"/>
        <end position="296"/>
    </location>
</feature>
<dbReference type="NCBIfam" id="TIGR00704">
    <property type="entry name" value="NaPi_cotrn_rel"/>
    <property type="match status" value="1"/>
</dbReference>
<evidence type="ECO:0000256" key="3">
    <source>
        <dbReference type="ARBA" id="ARBA00022692"/>
    </source>
</evidence>
<feature type="transmembrane region" description="Helical" evidence="6">
    <location>
        <begin position="135"/>
        <end position="153"/>
    </location>
</feature>
<proteinExistence type="predicted"/>
<feature type="transmembrane region" description="Helical" evidence="6">
    <location>
        <begin position="173"/>
        <end position="196"/>
    </location>
</feature>
<keyword evidence="4 6" id="KW-1133">Transmembrane helix</keyword>
<evidence type="ECO:0000259" key="7">
    <source>
        <dbReference type="Pfam" id="PF01895"/>
    </source>
</evidence>
<dbReference type="AlphaFoldDB" id="A0A3E3E0A1"/>
<dbReference type="GO" id="GO:0044341">
    <property type="term" value="P:sodium-dependent phosphate transport"/>
    <property type="evidence" value="ECO:0007669"/>
    <property type="project" value="InterPro"/>
</dbReference>
<dbReference type="NCBIfam" id="NF037997">
    <property type="entry name" value="Na_Pi_symport"/>
    <property type="match status" value="1"/>
</dbReference>
<dbReference type="EMBL" id="QUSM01000003">
    <property type="protein sequence ID" value="RGD74368.1"/>
    <property type="molecule type" value="Genomic_DNA"/>
</dbReference>
<sequence length="543" mass="59538">MTFTNILTLCGGLGFFLFGMKYMGDGLELAAGAKMKKLLEVLTSNPVMGFLVGLVVTAVIQSSSATTVMVMGFINAGMMTLNQAVGIIIGANVGTTVTSIIIALDISAIAPVCIFIGAMLLLFAKKQNKKHIGQIILGFGILFQGLSTMSGAMVSLRTYQPFIDFISSANSPIIGVFVGTILCAILQSSSAAVGVLQALALQGLMPADFAIYLVCGVNIGSAAPPLLSAINAKTNAKRASFIYLIYNLFGAILFVPIGMFTPFADFVVGTFAAPVAQVAMIHIIFKLVTAVVLLPFTNTIVNLSYKIIPDREHSSNLRFYYLDPQIVTNSASLLVQIISEIKRMADISKDSLFIAGNDFIYSKSTDREHIKENEELVNWLSEHLTEFFIKINSMELQGKDSEHLSRIFYVINDIKRINDHAVNLMEKSEEAVKKEVRFSDNARKELKALLDNDLELLDKAVESFTNQEISEDEQVELYSIEEEIDKLTLKAQENHVLRLREGRCGVSTGMLYIQSLTDFERVGDHAYNIACAARQDSEVLRTI</sequence>
<dbReference type="SUPFAM" id="SSF109755">
    <property type="entry name" value="PhoU-like"/>
    <property type="match status" value="1"/>
</dbReference>
<keyword evidence="2" id="KW-1003">Cell membrane</keyword>
<gene>
    <name evidence="8" type="ORF">DW687_06270</name>
</gene>
<dbReference type="InterPro" id="IPR004633">
    <property type="entry name" value="NaPi_cotrn-rel/YqeW-like"/>
</dbReference>
<evidence type="ECO:0000313" key="9">
    <source>
        <dbReference type="Proteomes" id="UP000261212"/>
    </source>
</evidence>
<accession>A0A3E3E0A1</accession>
<dbReference type="RefSeq" id="WP_117532101.1">
    <property type="nucleotide sequence ID" value="NZ_QUSM01000003.1"/>
</dbReference>
<reference evidence="8 9" key="1">
    <citation type="submission" date="2018-08" db="EMBL/GenBank/DDBJ databases">
        <title>A genome reference for cultivated species of the human gut microbiota.</title>
        <authorList>
            <person name="Zou Y."/>
            <person name="Xue W."/>
            <person name="Luo G."/>
        </authorList>
    </citation>
    <scope>NUCLEOTIDE SEQUENCE [LARGE SCALE GENOMIC DNA]</scope>
    <source>
        <strain evidence="8 9">AM25-6</strain>
    </source>
</reference>
<feature type="transmembrane region" description="Helical" evidence="6">
    <location>
        <begin position="241"/>
        <end position="263"/>
    </location>
</feature>
<feature type="transmembrane region" description="Helical" evidence="6">
    <location>
        <begin position="100"/>
        <end position="123"/>
    </location>
</feature>
<feature type="domain" description="PhoU" evidence="7">
    <location>
        <begin position="451"/>
        <end position="531"/>
    </location>
</feature>
<dbReference type="InterPro" id="IPR026022">
    <property type="entry name" value="PhoU_dom"/>
</dbReference>
<name>A0A3E3E0A1_9FIRM</name>
<comment type="caution">
    <text evidence="8">The sequence shown here is derived from an EMBL/GenBank/DDBJ whole genome shotgun (WGS) entry which is preliminary data.</text>
</comment>
<evidence type="ECO:0000256" key="4">
    <source>
        <dbReference type="ARBA" id="ARBA00022989"/>
    </source>
</evidence>
<evidence type="ECO:0000256" key="2">
    <source>
        <dbReference type="ARBA" id="ARBA00022475"/>
    </source>
</evidence>
<keyword evidence="3 6" id="KW-0812">Transmembrane</keyword>
<dbReference type="Pfam" id="PF02690">
    <property type="entry name" value="Na_Pi_cotrans"/>
    <property type="match status" value="2"/>
</dbReference>
<dbReference type="PANTHER" id="PTHR10010">
    <property type="entry name" value="SOLUTE CARRIER FAMILY 34 SODIUM PHOSPHATE , MEMBER 2-RELATED"/>
    <property type="match status" value="1"/>
</dbReference>
<keyword evidence="5 6" id="KW-0472">Membrane</keyword>
<dbReference type="GO" id="GO:0005886">
    <property type="term" value="C:plasma membrane"/>
    <property type="evidence" value="ECO:0007669"/>
    <property type="project" value="UniProtKB-SubCell"/>
</dbReference>
<evidence type="ECO:0000256" key="5">
    <source>
        <dbReference type="ARBA" id="ARBA00023136"/>
    </source>
</evidence>
<dbReference type="PANTHER" id="PTHR10010:SF46">
    <property type="entry name" value="SODIUM-DEPENDENT PHOSPHATE TRANSPORT PROTEIN 2B"/>
    <property type="match status" value="1"/>
</dbReference>
<feature type="domain" description="PhoU" evidence="7">
    <location>
        <begin position="341"/>
        <end position="426"/>
    </location>
</feature>
<organism evidence="8 9">
    <name type="scientific">Anaerofustis stercorihominis</name>
    <dbReference type="NCBI Taxonomy" id="214853"/>
    <lineage>
        <taxon>Bacteria</taxon>
        <taxon>Bacillati</taxon>
        <taxon>Bacillota</taxon>
        <taxon>Clostridia</taxon>
        <taxon>Eubacteriales</taxon>
        <taxon>Eubacteriaceae</taxon>
        <taxon>Anaerofustis</taxon>
    </lineage>
</organism>
<feature type="transmembrane region" description="Helical" evidence="6">
    <location>
        <begin position="42"/>
        <end position="60"/>
    </location>
</feature>
<dbReference type="Pfam" id="PF01895">
    <property type="entry name" value="PhoU"/>
    <property type="match status" value="2"/>
</dbReference>
<dbReference type="GO" id="GO:0005436">
    <property type="term" value="F:sodium:phosphate symporter activity"/>
    <property type="evidence" value="ECO:0007669"/>
    <property type="project" value="InterPro"/>
</dbReference>
<dbReference type="InterPro" id="IPR003841">
    <property type="entry name" value="Na/Pi_transpt"/>
</dbReference>
<dbReference type="Proteomes" id="UP000261212">
    <property type="component" value="Unassembled WGS sequence"/>
</dbReference>
<evidence type="ECO:0000256" key="6">
    <source>
        <dbReference type="SAM" id="Phobius"/>
    </source>
</evidence>
<dbReference type="Gene3D" id="1.20.58.220">
    <property type="entry name" value="Phosphate transport system protein phou homolog 2, domain 2"/>
    <property type="match status" value="1"/>
</dbReference>
<evidence type="ECO:0000256" key="1">
    <source>
        <dbReference type="ARBA" id="ARBA00004651"/>
    </source>
</evidence>
<dbReference type="InterPro" id="IPR038078">
    <property type="entry name" value="PhoU-like_sf"/>
</dbReference>
<protein>
    <submittedName>
        <fullName evidence="8">Na/Pi cotransporter family protein</fullName>
    </submittedName>
</protein>
<evidence type="ECO:0000313" key="8">
    <source>
        <dbReference type="EMBL" id="RGD74368.1"/>
    </source>
</evidence>
<comment type="subcellular location">
    <subcellularLocation>
        <location evidence="1">Cell membrane</location>
        <topology evidence="1">Multi-pass membrane protein</topology>
    </subcellularLocation>
</comment>
<feature type="transmembrane region" description="Helical" evidence="6">
    <location>
        <begin position="72"/>
        <end position="94"/>
    </location>
</feature>